<organism evidence="1 2">
    <name type="scientific">Streptomonospora mangrovi</name>
    <dbReference type="NCBI Taxonomy" id="2883123"/>
    <lineage>
        <taxon>Bacteria</taxon>
        <taxon>Bacillati</taxon>
        <taxon>Actinomycetota</taxon>
        <taxon>Actinomycetes</taxon>
        <taxon>Streptosporangiales</taxon>
        <taxon>Nocardiopsidaceae</taxon>
        <taxon>Streptomonospora</taxon>
    </lineage>
</organism>
<protein>
    <recommendedName>
        <fullName evidence="3">DUF3558 domain-containing protein</fullName>
    </recommendedName>
</protein>
<dbReference type="EMBL" id="JAJAQC010000013">
    <property type="protein sequence ID" value="MDA0564667.1"/>
    <property type="molecule type" value="Genomic_DNA"/>
</dbReference>
<evidence type="ECO:0008006" key="3">
    <source>
        <dbReference type="Google" id="ProtNLM"/>
    </source>
</evidence>
<evidence type="ECO:0000313" key="2">
    <source>
        <dbReference type="Proteomes" id="UP001140076"/>
    </source>
</evidence>
<reference evidence="1" key="1">
    <citation type="submission" date="2021-10" db="EMBL/GenBank/DDBJ databases">
        <title>Streptomonospora sp. nov., isolated from mangrove soil.</title>
        <authorList>
            <person name="Chen X."/>
            <person name="Ge X."/>
            <person name="Liu W."/>
        </authorList>
    </citation>
    <scope>NUCLEOTIDE SEQUENCE</scope>
    <source>
        <strain evidence="1">S1-112</strain>
    </source>
</reference>
<dbReference type="AlphaFoldDB" id="A0A9X3NJ33"/>
<dbReference type="Proteomes" id="UP001140076">
    <property type="component" value="Unassembled WGS sequence"/>
</dbReference>
<evidence type="ECO:0000313" key="1">
    <source>
        <dbReference type="EMBL" id="MDA0564667.1"/>
    </source>
</evidence>
<accession>A0A9X3NJ33</accession>
<keyword evidence="2" id="KW-1185">Reference proteome</keyword>
<sequence length="192" mass="19556">MTRGTVAMGIVMAGGFAWMMAGTFLSVDGTADAAPHDLCALIAPREMSAAVPLAQVAHRTDPRLGVLNRAECTATSGDGAANGGRGDLVVVLERHGTTRYGSGWAEAREAFDWSREYAAGDGGAPRAVPDLGQGAFAESGPVDAEGGAGARAEVTVLLGRDVLSVSYTAEPSTPELAERTARAVAATVLADL</sequence>
<gene>
    <name evidence="1" type="ORF">LG943_10055</name>
</gene>
<comment type="caution">
    <text evidence="1">The sequence shown here is derived from an EMBL/GenBank/DDBJ whole genome shotgun (WGS) entry which is preliminary data.</text>
</comment>
<proteinExistence type="predicted"/>
<dbReference type="RefSeq" id="WP_270071944.1">
    <property type="nucleotide sequence ID" value="NZ_JAJAQC010000013.1"/>
</dbReference>
<name>A0A9X3NJ33_9ACTN</name>